<dbReference type="Proteomes" id="UP000297861">
    <property type="component" value="Unassembled WGS sequence"/>
</dbReference>
<feature type="transmembrane region" description="Helical" evidence="6">
    <location>
        <begin position="197"/>
        <end position="218"/>
    </location>
</feature>
<dbReference type="STRING" id="1121485.GCA_000426485_01217"/>
<evidence type="ECO:0000256" key="2">
    <source>
        <dbReference type="ARBA" id="ARBA00022448"/>
    </source>
</evidence>
<evidence type="ECO:0000256" key="3">
    <source>
        <dbReference type="ARBA" id="ARBA00022692"/>
    </source>
</evidence>
<dbReference type="PANTHER" id="PTHR43243:SF4">
    <property type="entry name" value="CATIONIC AMINO ACID TRANSPORTER 4"/>
    <property type="match status" value="1"/>
</dbReference>
<feature type="transmembrane region" description="Helical" evidence="6">
    <location>
        <begin position="455"/>
        <end position="472"/>
    </location>
</feature>
<comment type="subcellular location">
    <subcellularLocation>
        <location evidence="1">Membrane</location>
        <topology evidence="1">Multi-pass membrane protein</topology>
    </subcellularLocation>
</comment>
<accession>A0A4Y8L4J4</accession>
<reference evidence="7 8" key="1">
    <citation type="submission" date="2019-03" db="EMBL/GenBank/DDBJ databases">
        <title>San Antonio Military Medical Center submission to MRSN (WRAIR), pending publication.</title>
        <authorList>
            <person name="Blyth D.M."/>
            <person name="Mccarthy S.L."/>
            <person name="Schall S.E."/>
            <person name="Stam J.A."/>
            <person name="Ong A.C."/>
            <person name="Mcgann P.T."/>
        </authorList>
    </citation>
    <scope>NUCLEOTIDE SEQUENCE [LARGE SCALE GENOMIC DNA]</scope>
    <source>
        <strain evidence="7 8">MRSN571793</strain>
    </source>
</reference>
<feature type="transmembrane region" description="Helical" evidence="6">
    <location>
        <begin position="375"/>
        <end position="394"/>
    </location>
</feature>
<dbReference type="GO" id="GO:0016020">
    <property type="term" value="C:membrane"/>
    <property type="evidence" value="ECO:0007669"/>
    <property type="project" value="UniProtKB-SubCell"/>
</dbReference>
<protein>
    <submittedName>
        <fullName evidence="7">Amino acid permease</fullName>
    </submittedName>
</protein>
<organism evidence="7 8">
    <name type="scientific">Dysgonomonas capnocytophagoides</name>
    <dbReference type="NCBI Taxonomy" id="45254"/>
    <lineage>
        <taxon>Bacteria</taxon>
        <taxon>Pseudomonadati</taxon>
        <taxon>Bacteroidota</taxon>
        <taxon>Bacteroidia</taxon>
        <taxon>Bacteroidales</taxon>
        <taxon>Dysgonomonadaceae</taxon>
        <taxon>Dysgonomonas</taxon>
    </lineage>
</organism>
<feature type="transmembrane region" description="Helical" evidence="6">
    <location>
        <begin position="274"/>
        <end position="298"/>
    </location>
</feature>
<dbReference type="Gene3D" id="1.20.1740.10">
    <property type="entry name" value="Amino acid/polyamine transporter I"/>
    <property type="match status" value="1"/>
</dbReference>
<feature type="transmembrane region" description="Helical" evidence="6">
    <location>
        <begin position="400"/>
        <end position="419"/>
    </location>
</feature>
<gene>
    <name evidence="7" type="ORF">E2605_05985</name>
</gene>
<feature type="transmembrane region" description="Helical" evidence="6">
    <location>
        <begin position="318"/>
        <end position="343"/>
    </location>
</feature>
<dbReference type="InterPro" id="IPR002293">
    <property type="entry name" value="AA/rel_permease1"/>
</dbReference>
<keyword evidence="3 6" id="KW-0812">Transmembrane</keyword>
<keyword evidence="4 6" id="KW-1133">Transmembrane helix</keyword>
<dbReference type="GO" id="GO:0015171">
    <property type="term" value="F:amino acid transmembrane transporter activity"/>
    <property type="evidence" value="ECO:0007669"/>
    <property type="project" value="TreeGrafter"/>
</dbReference>
<dbReference type="EMBL" id="SOML01000003">
    <property type="protein sequence ID" value="TFD97217.1"/>
    <property type="molecule type" value="Genomic_DNA"/>
</dbReference>
<feature type="transmembrane region" description="Helical" evidence="6">
    <location>
        <begin position="431"/>
        <end position="449"/>
    </location>
</feature>
<evidence type="ECO:0000313" key="7">
    <source>
        <dbReference type="EMBL" id="TFD97217.1"/>
    </source>
</evidence>
<keyword evidence="8" id="KW-1185">Reference proteome</keyword>
<evidence type="ECO:0000313" key="8">
    <source>
        <dbReference type="Proteomes" id="UP000297861"/>
    </source>
</evidence>
<evidence type="ECO:0000256" key="6">
    <source>
        <dbReference type="SAM" id="Phobius"/>
    </source>
</evidence>
<evidence type="ECO:0000256" key="1">
    <source>
        <dbReference type="ARBA" id="ARBA00004141"/>
    </source>
</evidence>
<dbReference type="PANTHER" id="PTHR43243">
    <property type="entry name" value="INNER MEMBRANE TRANSPORTER YGJI-RELATED"/>
    <property type="match status" value="1"/>
</dbReference>
<feature type="transmembrane region" description="Helical" evidence="6">
    <location>
        <begin position="62"/>
        <end position="84"/>
    </location>
</feature>
<name>A0A4Y8L4J4_9BACT</name>
<keyword evidence="5 6" id="KW-0472">Membrane</keyword>
<keyword evidence="2" id="KW-0813">Transport</keyword>
<dbReference type="Pfam" id="PF13520">
    <property type="entry name" value="AA_permease_2"/>
    <property type="match status" value="1"/>
</dbReference>
<sequence>MKESLFRKKSIAEALSRANSDKDGLKRTLSANNLIALGVGAIIGTGIFVLTGTAAANYAGPALTISFVISAIGCLLAGLCYAEFASMIPVAGSAYAYSYSTLGELIAWFIGWDLILEYLFTAGTVAVGWSGYVISFLNGIGIHIPASIAESPFGYDVHSGWYLTGSIINFPAMFIILLMAVLLVLGIKQSATLNNVIVFVKVIVILLFIGFGIAYISTDNWVPYIPEQTSFGHFGFSGILRGAGVIFFAYIGFDAVSTAAQEAKNPQKDMPKGILYSLLICTVLYVAVTLVLTGIAHYTELDHPAPIAYAIDKVGSGLQWLSPLVKIGAIAGLSSVVLVMMLGQSRIFYSMSKDGLLPKFFSGVHRKYGTPYKSTFVTGIASAIIAGVLPINILGELVSIGTLMAFVIVCVSIIVLRKISPEVNRPFKTPFVPLVPILGAAICLLQMIFLPWDTWLRLILWMVIGFIIYFSYSIKHSKLAKK</sequence>
<proteinExistence type="predicted"/>
<feature type="transmembrane region" description="Helical" evidence="6">
    <location>
        <begin position="230"/>
        <end position="253"/>
    </location>
</feature>
<feature type="transmembrane region" description="Helical" evidence="6">
    <location>
        <begin position="34"/>
        <end position="56"/>
    </location>
</feature>
<dbReference type="OrthoDB" id="9762947at2"/>
<dbReference type="AlphaFoldDB" id="A0A4Y8L4J4"/>
<evidence type="ECO:0000256" key="5">
    <source>
        <dbReference type="ARBA" id="ARBA00023136"/>
    </source>
</evidence>
<comment type="caution">
    <text evidence="7">The sequence shown here is derived from an EMBL/GenBank/DDBJ whole genome shotgun (WGS) entry which is preliminary data.</text>
</comment>
<feature type="transmembrane region" description="Helical" evidence="6">
    <location>
        <begin position="161"/>
        <end position="185"/>
    </location>
</feature>
<evidence type="ECO:0000256" key="4">
    <source>
        <dbReference type="ARBA" id="ARBA00022989"/>
    </source>
</evidence>
<dbReference type="RefSeq" id="WP_134435813.1">
    <property type="nucleotide sequence ID" value="NZ_SOML01000003.1"/>
</dbReference>
<dbReference type="PIRSF" id="PIRSF006060">
    <property type="entry name" value="AA_transporter"/>
    <property type="match status" value="1"/>
</dbReference>